<dbReference type="Pfam" id="PF16035">
    <property type="entry name" value="Chalcone_2"/>
    <property type="match status" value="1"/>
</dbReference>
<dbReference type="PANTHER" id="PTHR47284">
    <property type="entry name" value="FATTY-ACID-BINDING PROTEIN 2"/>
    <property type="match status" value="1"/>
</dbReference>
<evidence type="ECO:0000313" key="7">
    <source>
        <dbReference type="EMBL" id="CDR46572.1"/>
    </source>
</evidence>
<evidence type="ECO:0000259" key="6">
    <source>
        <dbReference type="Pfam" id="PF16035"/>
    </source>
</evidence>
<dbReference type="Gene3D" id="3.50.70.10">
    <property type="match status" value="1"/>
</dbReference>
<dbReference type="GO" id="GO:0005739">
    <property type="term" value="C:mitochondrion"/>
    <property type="evidence" value="ECO:0007669"/>
    <property type="project" value="UniProtKB-SubCell"/>
</dbReference>
<gene>
    <name evidence="7" type="ORF">CYFA0S_24e00276g</name>
</gene>
<keyword evidence="5" id="KW-0496">Mitochondrion</keyword>
<accession>A0A061BHY3</accession>
<evidence type="ECO:0000256" key="5">
    <source>
        <dbReference type="ARBA" id="ARBA00023128"/>
    </source>
</evidence>
<dbReference type="OrthoDB" id="18193at2759"/>
<dbReference type="PANTHER" id="PTHR47284:SF3">
    <property type="entry name" value="FATTY-ACID-BINDING PROTEIN 2"/>
    <property type="match status" value="1"/>
</dbReference>
<dbReference type="GO" id="GO:0016872">
    <property type="term" value="F:intramolecular lyase activity"/>
    <property type="evidence" value="ECO:0007669"/>
    <property type="project" value="InterPro"/>
</dbReference>
<dbReference type="InterPro" id="IPR016088">
    <property type="entry name" value="Chalcone_isomerase_3-sand"/>
</dbReference>
<evidence type="ECO:0000256" key="2">
    <source>
        <dbReference type="ARBA" id="ARBA00009111"/>
    </source>
</evidence>
<organism evidence="7">
    <name type="scientific">Cyberlindnera fabianii</name>
    <name type="common">Yeast</name>
    <name type="synonym">Hansenula fabianii</name>
    <dbReference type="NCBI Taxonomy" id="36022"/>
    <lineage>
        <taxon>Eukaryota</taxon>
        <taxon>Fungi</taxon>
        <taxon>Dikarya</taxon>
        <taxon>Ascomycota</taxon>
        <taxon>Saccharomycotina</taxon>
        <taxon>Saccharomycetes</taxon>
        <taxon>Phaffomycetales</taxon>
        <taxon>Phaffomycetaceae</taxon>
        <taxon>Cyberlindnera</taxon>
    </lineage>
</organism>
<dbReference type="EMBL" id="LK052909">
    <property type="protein sequence ID" value="CDR46572.1"/>
    <property type="molecule type" value="Genomic_DNA"/>
</dbReference>
<dbReference type="InterPro" id="IPR036298">
    <property type="entry name" value="Chalcone_isomerase_sf"/>
</dbReference>
<feature type="domain" description="Chalcone isomerase" evidence="6">
    <location>
        <begin position="83"/>
        <end position="275"/>
    </location>
</feature>
<keyword evidence="4" id="KW-0809">Transit peptide</keyword>
<evidence type="ECO:0000256" key="1">
    <source>
        <dbReference type="ARBA" id="ARBA00004173"/>
    </source>
</evidence>
<protein>
    <recommendedName>
        <fullName evidence="3">Altered inheritance of mitochondria protein 18, mitochondrial</fullName>
    </recommendedName>
</protein>
<sequence length="285" mass="31073">MFFRSSLLRCAAAGSRSFSILYAQPLKSIRPLRPLLLGSGAFIGLSLASVSAISLDDRVGEPLDSVQVDKSVDPVPTKLKMSTSYELIGYGTRSVTFLGFKVYALGIYAATEDISKISTVLDSKFLSEAFIDTDSTKSHSENVLTALKDADKSKILISNLLDSNIRLVARICPIRSTDFNHLRDGLVKSILAAKVKDDSLEVGLQELKDAFTKRGSVPKNHLLLLERLQDGQLQLSYQDTSSGITTQLGRVKTPLISKLLFLQYLSGGLSPSTKDTSIERISQLV</sequence>
<evidence type="ECO:0000256" key="4">
    <source>
        <dbReference type="ARBA" id="ARBA00022946"/>
    </source>
</evidence>
<dbReference type="SUPFAM" id="SSF54626">
    <property type="entry name" value="Chalcone isomerase"/>
    <property type="match status" value="1"/>
</dbReference>
<comment type="similarity">
    <text evidence="2">Belongs to the AIM18/AIM46 family.</text>
</comment>
<dbReference type="PhylomeDB" id="A0A061BHY3"/>
<comment type="subcellular location">
    <subcellularLocation>
        <location evidence="1">Mitochondrion</location>
    </subcellularLocation>
</comment>
<reference evidence="7" key="1">
    <citation type="journal article" date="2014" name="Genome Announc.">
        <title>Genome sequence of the yeast Cyberlindnera fabianii (Hansenula fabianii).</title>
        <authorList>
            <person name="Freel K.C."/>
            <person name="Sarilar V."/>
            <person name="Neuveglise C."/>
            <person name="Devillers H."/>
            <person name="Friedrich A."/>
            <person name="Schacherer J."/>
        </authorList>
    </citation>
    <scope>NUCLEOTIDE SEQUENCE</scope>
    <source>
        <strain evidence="7">YJS4271</strain>
    </source>
</reference>
<name>A0A061BHY3_CYBFA</name>
<dbReference type="AlphaFoldDB" id="A0A061BHY3"/>
<dbReference type="InterPro" id="IPR016087">
    <property type="entry name" value="Chalcone_isomerase"/>
</dbReference>
<proteinExistence type="inferred from homology"/>
<evidence type="ECO:0000256" key="3">
    <source>
        <dbReference type="ARBA" id="ARBA00018755"/>
    </source>
</evidence>